<accession>A0A1Y0ILY1</accession>
<dbReference type="InterPro" id="IPR050109">
    <property type="entry name" value="HTH-type_TetR-like_transc_reg"/>
</dbReference>
<feature type="domain" description="HTH tetR-type" evidence="3">
    <location>
        <begin position="16"/>
        <end position="76"/>
    </location>
</feature>
<feature type="DNA-binding region" description="H-T-H motif" evidence="2">
    <location>
        <begin position="39"/>
        <end position="58"/>
    </location>
</feature>
<dbReference type="KEGG" id="tum:CBW65_11425"/>
<gene>
    <name evidence="4" type="ORF">CBW65_11425</name>
</gene>
<dbReference type="AlphaFoldDB" id="A0A1Y0ILY1"/>
<reference evidence="5" key="1">
    <citation type="submission" date="2017-05" db="EMBL/GenBank/DDBJ databases">
        <authorList>
            <person name="Sung H."/>
        </authorList>
    </citation>
    <scope>NUCLEOTIDE SEQUENCE [LARGE SCALE GENOMIC DNA]</scope>
    <source>
        <strain evidence="5">AR23208</strain>
    </source>
</reference>
<proteinExistence type="predicted"/>
<dbReference type="Gene3D" id="1.10.10.60">
    <property type="entry name" value="Homeodomain-like"/>
    <property type="match status" value="1"/>
</dbReference>
<name>A0A1Y0ILY1_9BACL</name>
<dbReference type="PRINTS" id="PR00455">
    <property type="entry name" value="HTHTETR"/>
</dbReference>
<protein>
    <recommendedName>
        <fullName evidence="3">HTH tetR-type domain-containing protein</fullName>
    </recommendedName>
</protein>
<evidence type="ECO:0000256" key="1">
    <source>
        <dbReference type="ARBA" id="ARBA00023125"/>
    </source>
</evidence>
<dbReference type="InterPro" id="IPR036271">
    <property type="entry name" value="Tet_transcr_reg_TetR-rel_C_sf"/>
</dbReference>
<organism evidence="4 5">
    <name type="scientific">Tumebacillus avium</name>
    <dbReference type="NCBI Taxonomy" id="1903704"/>
    <lineage>
        <taxon>Bacteria</taxon>
        <taxon>Bacillati</taxon>
        <taxon>Bacillota</taxon>
        <taxon>Bacilli</taxon>
        <taxon>Bacillales</taxon>
        <taxon>Alicyclobacillaceae</taxon>
        <taxon>Tumebacillus</taxon>
    </lineage>
</organism>
<dbReference type="PROSITE" id="PS50977">
    <property type="entry name" value="HTH_TETR_2"/>
    <property type="match status" value="1"/>
</dbReference>
<dbReference type="InterPro" id="IPR023772">
    <property type="entry name" value="DNA-bd_HTH_TetR-type_CS"/>
</dbReference>
<keyword evidence="5" id="KW-1185">Reference proteome</keyword>
<evidence type="ECO:0000256" key="2">
    <source>
        <dbReference type="PROSITE-ProRule" id="PRU00335"/>
    </source>
</evidence>
<dbReference type="GO" id="GO:0000976">
    <property type="term" value="F:transcription cis-regulatory region binding"/>
    <property type="evidence" value="ECO:0007669"/>
    <property type="project" value="TreeGrafter"/>
</dbReference>
<dbReference type="InterPro" id="IPR001647">
    <property type="entry name" value="HTH_TetR"/>
</dbReference>
<dbReference type="Proteomes" id="UP000195437">
    <property type="component" value="Chromosome"/>
</dbReference>
<dbReference type="InterPro" id="IPR009057">
    <property type="entry name" value="Homeodomain-like_sf"/>
</dbReference>
<dbReference type="PANTHER" id="PTHR30055">
    <property type="entry name" value="HTH-TYPE TRANSCRIPTIONAL REGULATOR RUTR"/>
    <property type="match status" value="1"/>
</dbReference>
<dbReference type="SUPFAM" id="SSF46689">
    <property type="entry name" value="Homeodomain-like"/>
    <property type="match status" value="1"/>
</dbReference>
<evidence type="ECO:0000313" key="5">
    <source>
        <dbReference type="Proteomes" id="UP000195437"/>
    </source>
</evidence>
<dbReference type="Gene3D" id="1.10.357.10">
    <property type="entry name" value="Tetracycline Repressor, domain 2"/>
    <property type="match status" value="1"/>
</dbReference>
<dbReference type="PROSITE" id="PS01081">
    <property type="entry name" value="HTH_TETR_1"/>
    <property type="match status" value="1"/>
</dbReference>
<evidence type="ECO:0000259" key="3">
    <source>
        <dbReference type="PROSITE" id="PS50977"/>
    </source>
</evidence>
<dbReference type="GO" id="GO:0003700">
    <property type="term" value="F:DNA-binding transcription factor activity"/>
    <property type="evidence" value="ECO:0007669"/>
    <property type="project" value="TreeGrafter"/>
</dbReference>
<dbReference type="Pfam" id="PF00440">
    <property type="entry name" value="TetR_N"/>
    <property type="match status" value="1"/>
</dbReference>
<keyword evidence="1 2" id="KW-0238">DNA-binding</keyword>
<dbReference type="EMBL" id="CP021434">
    <property type="protein sequence ID" value="ARU61552.1"/>
    <property type="molecule type" value="Genomic_DNA"/>
</dbReference>
<evidence type="ECO:0000313" key="4">
    <source>
        <dbReference type="EMBL" id="ARU61552.1"/>
    </source>
</evidence>
<dbReference type="PANTHER" id="PTHR30055:SF226">
    <property type="entry name" value="HTH-TYPE TRANSCRIPTIONAL REGULATOR PKSA"/>
    <property type="match status" value="1"/>
</dbReference>
<dbReference type="SUPFAM" id="SSF48498">
    <property type="entry name" value="Tetracyclin repressor-like, C-terminal domain"/>
    <property type="match status" value="1"/>
</dbReference>
<sequence length="214" mass="24773">MTRGEGLTAVFDNLPAEKRRKVLSAALDEFAEQSYASASTNRIVEKAEISKGLLFHYFRNKKGLYTYLVRHCVQVLGQEYEDFLPETSPDVFERIKQLTVMKMHQMKHYPKEYDLLLKLARETDPELMAEYLQLTAELKERYLGKLLEGLDYALFRPGVNVQKALEVILWTMEQYGNQYVAENTDADGKLHYDAEKIGLELDEYANLLKNGLYS</sequence>